<reference evidence="2" key="1">
    <citation type="submission" date="2022-03" db="EMBL/GenBank/DDBJ databases">
        <title>Streptomyces 7R015 and 7R016 isolated from Barleria lupulina in Thailand.</title>
        <authorList>
            <person name="Kanchanasin P."/>
            <person name="Phongsopitanun W."/>
            <person name="Tanasupawat S."/>
        </authorList>
    </citation>
    <scope>NUCLEOTIDE SEQUENCE</scope>
    <source>
        <strain evidence="2">7R015</strain>
    </source>
</reference>
<dbReference type="Proteomes" id="UP001165269">
    <property type="component" value="Unassembled WGS sequence"/>
</dbReference>
<dbReference type="SUPFAM" id="SSF54593">
    <property type="entry name" value="Glyoxalase/Bleomycin resistance protein/Dihydroxybiphenyl dioxygenase"/>
    <property type="match status" value="1"/>
</dbReference>
<dbReference type="Pfam" id="PF00903">
    <property type="entry name" value="Glyoxalase"/>
    <property type="match status" value="1"/>
</dbReference>
<gene>
    <name evidence="2" type="ORF">MQP27_28165</name>
</gene>
<accession>A0ABS9YCJ9</accession>
<organism evidence="2 3">
    <name type="scientific">Streptomyces cylindrosporus</name>
    <dbReference type="NCBI Taxonomy" id="2927583"/>
    <lineage>
        <taxon>Bacteria</taxon>
        <taxon>Bacillati</taxon>
        <taxon>Actinomycetota</taxon>
        <taxon>Actinomycetes</taxon>
        <taxon>Kitasatosporales</taxon>
        <taxon>Streptomycetaceae</taxon>
        <taxon>Streptomyces</taxon>
    </lineage>
</organism>
<proteinExistence type="predicted"/>
<protein>
    <submittedName>
        <fullName evidence="2">VOC family protein</fullName>
    </submittedName>
</protein>
<evidence type="ECO:0000313" key="2">
    <source>
        <dbReference type="EMBL" id="MCI3274962.1"/>
    </source>
</evidence>
<name>A0ABS9YCJ9_9ACTN</name>
<evidence type="ECO:0000313" key="3">
    <source>
        <dbReference type="Proteomes" id="UP001165269"/>
    </source>
</evidence>
<evidence type="ECO:0000259" key="1">
    <source>
        <dbReference type="PROSITE" id="PS51819"/>
    </source>
</evidence>
<feature type="domain" description="VOC" evidence="1">
    <location>
        <begin position="10"/>
        <end position="139"/>
    </location>
</feature>
<dbReference type="Gene3D" id="3.10.180.10">
    <property type="entry name" value="2,3-Dihydroxybiphenyl 1,2-Dioxygenase, domain 1"/>
    <property type="match status" value="1"/>
</dbReference>
<dbReference type="EMBL" id="JALDAY010000008">
    <property type="protein sequence ID" value="MCI3274962.1"/>
    <property type="molecule type" value="Genomic_DNA"/>
</dbReference>
<keyword evidence="3" id="KW-1185">Reference proteome</keyword>
<dbReference type="InterPro" id="IPR037523">
    <property type="entry name" value="VOC_core"/>
</dbReference>
<dbReference type="InterPro" id="IPR029068">
    <property type="entry name" value="Glyas_Bleomycin-R_OHBP_Dase"/>
</dbReference>
<dbReference type="InterPro" id="IPR004360">
    <property type="entry name" value="Glyas_Fos-R_dOase_dom"/>
</dbReference>
<comment type="caution">
    <text evidence="2">The sequence shown here is derived from an EMBL/GenBank/DDBJ whole genome shotgun (WGS) entry which is preliminary data.</text>
</comment>
<dbReference type="RefSeq" id="WP_242768704.1">
    <property type="nucleotide sequence ID" value="NZ_JALDAY010000008.1"/>
</dbReference>
<dbReference type="PROSITE" id="PS51819">
    <property type="entry name" value="VOC"/>
    <property type="match status" value="1"/>
</dbReference>
<sequence length="141" mass="15441">MDPDGRKFLGRGRVATRLPAQDLERARRFYSEVLGLEPVDERPGGLLYRCGGADFALYRSTGVSPGTFTQMGWEVEDLESVVADLRRRGVVFEEVDVPGFRTEGGIAEIAGNYPSKGYSGERAAWFHDSEGNLLGIGEPVS</sequence>